<evidence type="ECO:0000313" key="2">
    <source>
        <dbReference type="Proteomes" id="UP000199403"/>
    </source>
</evidence>
<organism evidence="1 2">
    <name type="scientific">Cyclobacterium xiamenense</name>
    <dbReference type="NCBI Taxonomy" id="1297121"/>
    <lineage>
        <taxon>Bacteria</taxon>
        <taxon>Pseudomonadati</taxon>
        <taxon>Bacteroidota</taxon>
        <taxon>Cytophagia</taxon>
        <taxon>Cytophagales</taxon>
        <taxon>Cyclobacteriaceae</taxon>
        <taxon>Cyclobacterium</taxon>
    </lineage>
</organism>
<gene>
    <name evidence="1" type="ORF">SAMN05192553_102181</name>
</gene>
<evidence type="ECO:0000313" key="1">
    <source>
        <dbReference type="EMBL" id="SEJ06005.1"/>
    </source>
</evidence>
<reference evidence="2" key="1">
    <citation type="submission" date="2016-10" db="EMBL/GenBank/DDBJ databases">
        <authorList>
            <person name="Varghese N."/>
            <person name="Submissions S."/>
        </authorList>
    </citation>
    <scope>NUCLEOTIDE SEQUENCE [LARGE SCALE GENOMIC DNA]</scope>
    <source>
        <strain evidence="2">IBRC-M 10761</strain>
    </source>
</reference>
<dbReference type="EMBL" id="FNZH01000002">
    <property type="protein sequence ID" value="SEJ06005.1"/>
    <property type="molecule type" value="Genomic_DNA"/>
</dbReference>
<name>A0A1H6W150_9BACT</name>
<dbReference type="STRING" id="1416801.SAMN05192553_102181"/>
<sequence length="234" mass="26786">MTYFVLNALFSLHFLLIYNFSDLIDKNEPINPPSKTEIDKGDLERFSKNKTIPKEIRQVALEALSYFPDLIHTEIDFQFKNAIHGSVMQAQPKISSLLFQNKQNRGYRIKISRYLALEDETLPIESLPKDVLLGWIGHELGHIKDYLDRSAFNLLGFGVKYYLSNTFISEAEIAADSYAVAYGLGEKIIATKNFVLNHEKIPLDYKKKIETLYLSPGEILSMVEMAEESPTEEN</sequence>
<dbReference type="Proteomes" id="UP000199403">
    <property type="component" value="Unassembled WGS sequence"/>
</dbReference>
<dbReference type="OrthoDB" id="1098088at2"/>
<protein>
    <submittedName>
        <fullName evidence="1">Uncharacterized protein</fullName>
    </submittedName>
</protein>
<dbReference type="RefSeq" id="WP_092170730.1">
    <property type="nucleotide sequence ID" value="NZ_FNZH01000002.1"/>
</dbReference>
<keyword evidence="2" id="KW-1185">Reference proteome</keyword>
<proteinExistence type="predicted"/>
<dbReference type="AlphaFoldDB" id="A0A1H6W150"/>
<accession>A0A1H6W150</accession>